<proteinExistence type="predicted"/>
<reference evidence="1 2" key="1">
    <citation type="submission" date="2018-08" db="EMBL/GenBank/DDBJ databases">
        <authorList>
            <person name="Laetsch R D."/>
            <person name="Stevens L."/>
            <person name="Kumar S."/>
            <person name="Blaxter L. M."/>
        </authorList>
    </citation>
    <scope>NUCLEOTIDE SEQUENCE [LARGE SCALE GENOMIC DNA]</scope>
</reference>
<evidence type="ECO:0000313" key="2">
    <source>
        <dbReference type="Proteomes" id="UP000277928"/>
    </source>
</evidence>
<name>A0A3P7JSH8_LITSI</name>
<evidence type="ECO:0000313" key="1">
    <source>
        <dbReference type="EMBL" id="VDM91569.1"/>
    </source>
</evidence>
<accession>A0A3P7JSH8</accession>
<dbReference type="AlphaFoldDB" id="A0A3P7JSH8"/>
<protein>
    <submittedName>
        <fullName evidence="1">Uncharacterized protein</fullName>
    </submittedName>
</protein>
<organism evidence="1 2">
    <name type="scientific">Litomosoides sigmodontis</name>
    <name type="common">Filarial nematode worm</name>
    <dbReference type="NCBI Taxonomy" id="42156"/>
    <lineage>
        <taxon>Eukaryota</taxon>
        <taxon>Metazoa</taxon>
        <taxon>Ecdysozoa</taxon>
        <taxon>Nematoda</taxon>
        <taxon>Chromadorea</taxon>
        <taxon>Rhabditida</taxon>
        <taxon>Spirurina</taxon>
        <taxon>Spiruromorpha</taxon>
        <taxon>Filarioidea</taxon>
        <taxon>Onchocercidae</taxon>
        <taxon>Litomosoides</taxon>
    </lineage>
</organism>
<sequence>MAFLFDDEDISISGVEEHLTATGEWIPVFCHRIAHFVLLTQVRNDAVNFCLIKTNVHNEHRKMLAVQVTRD</sequence>
<gene>
    <name evidence="1" type="ORF">NLS_LOCUS9375</name>
</gene>
<keyword evidence="2" id="KW-1185">Reference proteome</keyword>
<dbReference type="EMBL" id="UYRX01001544">
    <property type="protein sequence ID" value="VDM91569.1"/>
    <property type="molecule type" value="Genomic_DNA"/>
</dbReference>
<dbReference type="Proteomes" id="UP000277928">
    <property type="component" value="Unassembled WGS sequence"/>
</dbReference>